<evidence type="ECO:0000313" key="1">
    <source>
        <dbReference type="EMBL" id="ORY92096.1"/>
    </source>
</evidence>
<organism evidence="1 2">
    <name type="scientific">Syncephalastrum racemosum</name>
    <name type="common">Filamentous fungus</name>
    <dbReference type="NCBI Taxonomy" id="13706"/>
    <lineage>
        <taxon>Eukaryota</taxon>
        <taxon>Fungi</taxon>
        <taxon>Fungi incertae sedis</taxon>
        <taxon>Mucoromycota</taxon>
        <taxon>Mucoromycotina</taxon>
        <taxon>Mucoromycetes</taxon>
        <taxon>Mucorales</taxon>
        <taxon>Syncephalastraceae</taxon>
        <taxon>Syncephalastrum</taxon>
    </lineage>
</organism>
<sequence>MNSLFELVAQSSSTPVNMLWLAYHVGDKLPDAVISRLHEYLILYLAQTGNPYMSSSSDMPMTPYQTELATLCSIFVFLLPRHKDRLNSSINKLLQEYQQIISPPVEATYAQRFLLGYIMTLPQLAPELMNSCWRDTFLWMLDHDMFGAIFLFETRTETSMIRNNEGEEVTVTKVFPLWLKNVAFNQNGIILKHAFDVAVVLDTMAHDARLDLKQSLQPGNNGLLEGLQPLLENRDLAFASIDMIKWILSILGSSTAPYDAEDLRIPKFLLQLFIFRHDQAVAADIFVSLISRLSIPKTYYQKQAETNAQDVILNLLEAAETKWPGVLSSVLVATFHKTIAAHVVSNSEDTVELENVLFNLSMLFEDVDNMPQKKTAHAFKEYMVLHWRQVLMLFVSHPSMESRLLGYRLLRHSHFWEFSVGYVEGFTPDIMAKQLAAAWFRHMKNRYLLLEGALQDVVADELSSFISHCCQNVELAQAILSEILDGVLAGALETFPTADLSSFEREKIPLIDKVRHEVHGSAPNVLETLTQAPSSARPPFYFITSSCLENDMETKDKIYMDNIRRTSDLFQTFRDLPRSIPEGALSVCKHVMEHWARRWKNERVPLESYDKVLPKNIPCERDVAIGNDFKDHPGVFPIFERCAVIGEWPISDITRSLLVYFIAFWHIPKITQAPSALTFATQVEQTARMLMLLQTNLPAEWQNIYQLLPFMSPLDIAAILYEVVWPYVRWSEAHANSTIPGIRSAIIPGEKELKELEDLKDRGSKKLREICKVRSGVFRTAVAWAEAFNGVQQAMNLN</sequence>
<dbReference type="Proteomes" id="UP000242180">
    <property type="component" value="Unassembled WGS sequence"/>
</dbReference>
<name>A0A1X2H2Z4_SYNRA</name>
<protein>
    <recommendedName>
        <fullName evidence="3">Integrator complex subunit 5 C-terminal domain-containing protein</fullName>
    </recommendedName>
</protein>
<accession>A0A1X2H2Z4</accession>
<comment type="caution">
    <text evidence="1">The sequence shown here is derived from an EMBL/GenBank/DDBJ whole genome shotgun (WGS) entry which is preliminary data.</text>
</comment>
<dbReference type="STRING" id="13706.A0A1X2H2Z4"/>
<gene>
    <name evidence="1" type="ORF">BCR43DRAFT_80196</name>
</gene>
<dbReference type="OMA" id="MECRAMG"/>
<dbReference type="InParanoid" id="A0A1X2H2Z4"/>
<reference evidence="1 2" key="1">
    <citation type="submission" date="2016-07" db="EMBL/GenBank/DDBJ databases">
        <title>Pervasive Adenine N6-methylation of Active Genes in Fungi.</title>
        <authorList>
            <consortium name="DOE Joint Genome Institute"/>
            <person name="Mondo S.J."/>
            <person name="Dannebaum R.O."/>
            <person name="Kuo R.C."/>
            <person name="Labutti K."/>
            <person name="Haridas S."/>
            <person name="Kuo A."/>
            <person name="Salamov A."/>
            <person name="Ahrendt S.R."/>
            <person name="Lipzen A."/>
            <person name="Sullivan W."/>
            <person name="Andreopoulos W.B."/>
            <person name="Clum A."/>
            <person name="Lindquist E."/>
            <person name="Daum C."/>
            <person name="Ramamoorthy G.K."/>
            <person name="Gryganskyi A."/>
            <person name="Culley D."/>
            <person name="Magnuson J.K."/>
            <person name="James T.Y."/>
            <person name="O'Malley M.A."/>
            <person name="Stajich J.E."/>
            <person name="Spatafora J.W."/>
            <person name="Visel A."/>
            <person name="Grigoriev I.V."/>
        </authorList>
    </citation>
    <scope>NUCLEOTIDE SEQUENCE [LARGE SCALE GENOMIC DNA]</scope>
    <source>
        <strain evidence="1 2">NRRL 2496</strain>
    </source>
</reference>
<evidence type="ECO:0000313" key="2">
    <source>
        <dbReference type="Proteomes" id="UP000242180"/>
    </source>
</evidence>
<keyword evidence="2" id="KW-1185">Reference proteome</keyword>
<dbReference type="OrthoDB" id="69088at2759"/>
<dbReference type="AlphaFoldDB" id="A0A1X2H2Z4"/>
<evidence type="ECO:0008006" key="3">
    <source>
        <dbReference type="Google" id="ProtNLM"/>
    </source>
</evidence>
<proteinExistence type="predicted"/>
<dbReference type="EMBL" id="MCGN01000010">
    <property type="protein sequence ID" value="ORY92096.1"/>
    <property type="molecule type" value="Genomic_DNA"/>
</dbReference>